<feature type="transmembrane region" description="Helical" evidence="7">
    <location>
        <begin position="831"/>
        <end position="853"/>
    </location>
</feature>
<dbReference type="RefSeq" id="XP_015653365.1">
    <property type="nucleotide sequence ID" value="XM_015808080.1"/>
</dbReference>
<evidence type="ECO:0000256" key="7">
    <source>
        <dbReference type="SAM" id="Phobius"/>
    </source>
</evidence>
<dbReference type="EMBL" id="LGTL01000027">
    <property type="protein sequence ID" value="KPA74926.1"/>
    <property type="molecule type" value="Genomic_DNA"/>
</dbReference>
<proteinExistence type="predicted"/>
<feature type="region of interest" description="Disordered" evidence="6">
    <location>
        <begin position="274"/>
        <end position="312"/>
    </location>
</feature>
<dbReference type="GO" id="GO:0005789">
    <property type="term" value="C:endoplasmic reticulum membrane"/>
    <property type="evidence" value="ECO:0007669"/>
    <property type="project" value="TreeGrafter"/>
</dbReference>
<evidence type="ECO:0000256" key="4">
    <source>
        <dbReference type="ARBA" id="ARBA00022989"/>
    </source>
</evidence>
<dbReference type="GeneID" id="26909196"/>
<keyword evidence="4 7" id="KW-1133">Transmembrane helix</keyword>
<evidence type="ECO:0000256" key="6">
    <source>
        <dbReference type="SAM" id="MobiDB-lite"/>
    </source>
</evidence>
<comment type="caution">
    <text evidence="8">The sequence shown here is derived from an EMBL/GenBank/DDBJ whole genome shotgun (WGS) entry which is preliminary data.</text>
</comment>
<feature type="compositionally biased region" description="Basic and acidic residues" evidence="6">
    <location>
        <begin position="340"/>
        <end position="354"/>
    </location>
</feature>
<dbReference type="PANTHER" id="PTHR10778:SF8">
    <property type="entry name" value="ADENOSINE 3'-PHOSPHO 5'-PHOSPHOSULFATE TRANSPORTER 2"/>
    <property type="match status" value="1"/>
</dbReference>
<comment type="subcellular location">
    <subcellularLocation>
        <location evidence="1">Membrane</location>
        <topology evidence="1">Multi-pass membrane protein</topology>
    </subcellularLocation>
</comment>
<evidence type="ECO:0000313" key="8">
    <source>
        <dbReference type="EMBL" id="KPA74926.1"/>
    </source>
</evidence>
<protein>
    <submittedName>
        <fullName evidence="8">Uncharacterized protein</fullName>
    </submittedName>
</protein>
<feature type="compositionally biased region" description="Basic and acidic residues" evidence="6">
    <location>
        <begin position="290"/>
        <end position="309"/>
    </location>
</feature>
<evidence type="ECO:0000256" key="2">
    <source>
        <dbReference type="ARBA" id="ARBA00022448"/>
    </source>
</evidence>
<reference evidence="8 9" key="1">
    <citation type="submission" date="2015-07" db="EMBL/GenBank/DDBJ databases">
        <title>High-quality genome of monoxenous trypanosomatid Leptomonas pyrrhocoris.</title>
        <authorList>
            <person name="Flegontov P."/>
            <person name="Butenko A."/>
            <person name="Firsov S."/>
            <person name="Vlcek C."/>
            <person name="Logacheva M.D."/>
            <person name="Field M."/>
            <person name="Filatov D."/>
            <person name="Flegontova O."/>
            <person name="Gerasimov E."/>
            <person name="Jackson A.P."/>
            <person name="Kelly S."/>
            <person name="Opperdoes F."/>
            <person name="O'Reilly A."/>
            <person name="Votypka J."/>
            <person name="Yurchenko V."/>
            <person name="Lukes J."/>
        </authorList>
    </citation>
    <scope>NUCLEOTIDE SEQUENCE [LARGE SCALE GENOMIC DNA]</scope>
    <source>
        <strain evidence="8">H10</strain>
    </source>
</reference>
<feature type="transmembrane region" description="Helical" evidence="7">
    <location>
        <begin position="934"/>
        <end position="953"/>
    </location>
</feature>
<evidence type="ECO:0000256" key="3">
    <source>
        <dbReference type="ARBA" id="ARBA00022692"/>
    </source>
</evidence>
<feature type="compositionally biased region" description="Basic and acidic residues" evidence="6">
    <location>
        <begin position="453"/>
        <end position="469"/>
    </location>
</feature>
<dbReference type="Pfam" id="PF08449">
    <property type="entry name" value="UAA"/>
    <property type="match status" value="1"/>
</dbReference>
<feature type="region of interest" description="Disordered" evidence="6">
    <location>
        <begin position="1"/>
        <end position="100"/>
    </location>
</feature>
<feature type="region of interest" description="Disordered" evidence="6">
    <location>
        <begin position="742"/>
        <end position="806"/>
    </location>
</feature>
<dbReference type="InterPro" id="IPR013657">
    <property type="entry name" value="SCL35B1-4/HUT1"/>
</dbReference>
<feature type="region of interest" description="Disordered" evidence="6">
    <location>
        <begin position="655"/>
        <end position="677"/>
    </location>
</feature>
<dbReference type="GO" id="GO:0000139">
    <property type="term" value="C:Golgi membrane"/>
    <property type="evidence" value="ECO:0007669"/>
    <property type="project" value="TreeGrafter"/>
</dbReference>
<dbReference type="PANTHER" id="PTHR10778">
    <property type="entry name" value="SOLUTE CARRIER FAMILY 35 MEMBER B"/>
    <property type="match status" value="1"/>
</dbReference>
<keyword evidence="9" id="KW-1185">Reference proteome</keyword>
<gene>
    <name evidence="8" type="ORF">ABB37_08913</name>
</gene>
<keyword evidence="5 7" id="KW-0472">Membrane</keyword>
<feature type="transmembrane region" description="Helical" evidence="7">
    <location>
        <begin position="703"/>
        <end position="729"/>
    </location>
</feature>
<evidence type="ECO:0000313" key="9">
    <source>
        <dbReference type="Proteomes" id="UP000037923"/>
    </source>
</evidence>
<feature type="region of interest" description="Disordered" evidence="6">
    <location>
        <begin position="337"/>
        <end position="358"/>
    </location>
</feature>
<dbReference type="OMA" id="IFHLPGF"/>
<feature type="compositionally biased region" description="Low complexity" evidence="6">
    <location>
        <begin position="67"/>
        <end position="83"/>
    </location>
</feature>
<dbReference type="AlphaFoldDB" id="A0A0M9FSF9"/>
<feature type="compositionally biased region" description="Polar residues" evidence="6">
    <location>
        <begin position="45"/>
        <end position="55"/>
    </location>
</feature>
<dbReference type="Proteomes" id="UP000037923">
    <property type="component" value="Unassembled WGS sequence"/>
</dbReference>
<feature type="transmembrane region" description="Helical" evidence="7">
    <location>
        <begin position="907"/>
        <end position="928"/>
    </location>
</feature>
<accession>A0A0M9FSF9</accession>
<dbReference type="GO" id="GO:0046964">
    <property type="term" value="F:3'-phosphoadenosine 5'-phosphosulfate transmembrane transporter activity"/>
    <property type="evidence" value="ECO:0007669"/>
    <property type="project" value="TreeGrafter"/>
</dbReference>
<keyword evidence="2" id="KW-0813">Transport</keyword>
<keyword evidence="3 7" id="KW-0812">Transmembrane</keyword>
<evidence type="ECO:0000256" key="1">
    <source>
        <dbReference type="ARBA" id="ARBA00004141"/>
    </source>
</evidence>
<feature type="transmembrane region" description="Helical" evidence="7">
    <location>
        <begin position="873"/>
        <end position="900"/>
    </location>
</feature>
<evidence type="ECO:0000256" key="5">
    <source>
        <dbReference type="ARBA" id="ARBA00023136"/>
    </source>
</evidence>
<feature type="compositionally biased region" description="Basic residues" evidence="6">
    <location>
        <begin position="766"/>
        <end position="777"/>
    </location>
</feature>
<organism evidence="8 9">
    <name type="scientific">Leptomonas pyrrhocoris</name>
    <name type="common">Firebug parasite</name>
    <dbReference type="NCBI Taxonomy" id="157538"/>
    <lineage>
        <taxon>Eukaryota</taxon>
        <taxon>Discoba</taxon>
        <taxon>Euglenozoa</taxon>
        <taxon>Kinetoplastea</taxon>
        <taxon>Metakinetoplastina</taxon>
        <taxon>Trypanosomatida</taxon>
        <taxon>Trypanosomatidae</taxon>
        <taxon>Leishmaniinae</taxon>
        <taxon>Leptomonas</taxon>
    </lineage>
</organism>
<dbReference type="VEuPathDB" id="TriTrypDB:LpyrH10_27_0680"/>
<name>A0A0M9FSF9_LEPPY</name>
<sequence length="962" mass="102515">MRLPSSPRSSREDGDASVDAAAAAASPPPPPSRDPPLFFAEAQISRGQPASGSVQQRRRDDAGGAHPSSSCSSSPSPLQVFVPSPLPPSPPARSASPAPPRTQHLCILAAGVLVFHVLTSVLQECIFHLPGFSNVLLMSFGETACTTALMATHLTWVWWRGGGGGERRDDSAVDHHQHDTAGAMTRHARRRGVWRALSAYAVYWRRITGALRRIFHPSTVELHWYVRIALLLSCSLYLTNQTSILLSYPLQVVFKSSKLLCMVVVRRWWMRGDTDGGKRVSECDTDPDSVEQRAGHRQPRDGTSRRERGGGLAVRGWVDSRANTAVDERLRRCLPRRQTAKRDDEPAPRGECPSHHHAGVADLHGAQEDASIPSAMKTAAIAPTTPSVAAASLRDAAVRCPSKEWPGSEGSTAAPSPLSIPVTGSGSGGVVPLAEQQPRDHRRGSMYHVSQRQNDEDGGGNRDIEDGADGRGMTARNSRHSLLQSWLANAAVTRCSLLLALWMRRTLGMLTRLLLCCCGCSSFARRERPPPPHPLRRLRALLLGTRLTTPFSLSPSRTARTALRGLRGLAKDGELQACTVIVVGLIIFTYASKLDGGAAVSAVAQNEDDLNGGGGGAMLLLLRRSAVPAELINSTDNAADAPRTGVGLNAVQHPTTVLPEQPSPPPSPSPLSSQPQSVNSTLASFAVSAEPHSSAWRTMTDLYTVWIVSSIGVAGVLLSNLMDVVIYVLEEVYCFQTAGSTAWTSPPSVPTLPSSMEVSTDTALRGRQHPRQQHHHNYATSSSCAAPPPPPASSHQTDAAVEVNAESTAPHSAQAAAAAASQRVPATSQEVLFMLNGLASIFYSLGLALPWLSEYAAGGTCSLAPLTAPNTTTLPFLSFTMLIILVAVTSLIGTMCLLTIVAEYTGVTAVIVTSVRKTATVLLSFVLYGRRFTSAHAIGLAGVMGGVVWNELLRRQHAAATA</sequence>
<dbReference type="OrthoDB" id="438495at2759"/>
<feature type="region of interest" description="Disordered" evidence="6">
    <location>
        <begin position="401"/>
        <end position="474"/>
    </location>
</feature>